<evidence type="ECO:0000313" key="2">
    <source>
        <dbReference type="Proteomes" id="UP000279833"/>
    </source>
</evidence>
<accession>A0A183JGD0</accession>
<dbReference type="Proteomes" id="UP000279833">
    <property type="component" value="Unassembled WGS sequence"/>
</dbReference>
<organism evidence="3">
    <name type="scientific">Schistosoma curassoni</name>
    <dbReference type="NCBI Taxonomy" id="6186"/>
    <lineage>
        <taxon>Eukaryota</taxon>
        <taxon>Metazoa</taxon>
        <taxon>Spiralia</taxon>
        <taxon>Lophotrochozoa</taxon>
        <taxon>Platyhelminthes</taxon>
        <taxon>Trematoda</taxon>
        <taxon>Digenea</taxon>
        <taxon>Strigeidida</taxon>
        <taxon>Schistosomatoidea</taxon>
        <taxon>Schistosomatidae</taxon>
        <taxon>Schistosoma</taxon>
    </lineage>
</organism>
<protein>
    <submittedName>
        <fullName evidence="1 3">Uncharacterized protein</fullName>
    </submittedName>
</protein>
<proteinExistence type="predicted"/>
<dbReference type="EMBL" id="UZAK01001491">
    <property type="protein sequence ID" value="VDO69676.1"/>
    <property type="molecule type" value="Genomic_DNA"/>
</dbReference>
<sequence>MESHASCIKDNGPLSFKIVSVNWLLSTKQTSSISEA</sequence>
<keyword evidence="2" id="KW-1185">Reference proteome</keyword>
<evidence type="ECO:0000313" key="1">
    <source>
        <dbReference type="EMBL" id="VDO69676.1"/>
    </source>
</evidence>
<dbReference type="WBParaSite" id="SCUD_0000175001-mRNA-1">
    <property type="protein sequence ID" value="SCUD_0000175001-mRNA-1"/>
    <property type="gene ID" value="SCUD_0000175001"/>
</dbReference>
<reference evidence="1 2" key="2">
    <citation type="submission" date="2018-11" db="EMBL/GenBank/DDBJ databases">
        <authorList>
            <consortium name="Pathogen Informatics"/>
        </authorList>
    </citation>
    <scope>NUCLEOTIDE SEQUENCE [LARGE SCALE GENOMIC DNA]</scope>
    <source>
        <strain evidence="1">Dakar</strain>
        <strain evidence="2">Dakar, Senegal</strain>
    </source>
</reference>
<gene>
    <name evidence="1" type="ORF">SCUD_LOCUS1751</name>
</gene>
<reference evidence="3" key="1">
    <citation type="submission" date="2016-06" db="UniProtKB">
        <authorList>
            <consortium name="WormBaseParasite"/>
        </authorList>
    </citation>
    <scope>IDENTIFICATION</scope>
</reference>
<name>A0A183JGD0_9TREM</name>
<dbReference type="AlphaFoldDB" id="A0A183JGD0"/>
<evidence type="ECO:0000313" key="3">
    <source>
        <dbReference type="WBParaSite" id="SCUD_0000175001-mRNA-1"/>
    </source>
</evidence>